<keyword evidence="3" id="KW-0456">Lyase</keyword>
<dbReference type="GO" id="GO:0010333">
    <property type="term" value="F:terpene synthase activity"/>
    <property type="evidence" value="ECO:0007669"/>
    <property type="project" value="InterPro"/>
</dbReference>
<organism evidence="5 6">
    <name type="scientific">Linum tenue</name>
    <dbReference type="NCBI Taxonomy" id="586396"/>
    <lineage>
        <taxon>Eukaryota</taxon>
        <taxon>Viridiplantae</taxon>
        <taxon>Streptophyta</taxon>
        <taxon>Embryophyta</taxon>
        <taxon>Tracheophyta</taxon>
        <taxon>Spermatophyta</taxon>
        <taxon>Magnoliopsida</taxon>
        <taxon>eudicotyledons</taxon>
        <taxon>Gunneridae</taxon>
        <taxon>Pentapetalae</taxon>
        <taxon>rosids</taxon>
        <taxon>fabids</taxon>
        <taxon>Malpighiales</taxon>
        <taxon>Linaceae</taxon>
        <taxon>Linum</taxon>
    </lineage>
</organism>
<protein>
    <recommendedName>
        <fullName evidence="4">Terpene synthase metal-binding domain-containing protein</fullName>
    </recommendedName>
</protein>
<dbReference type="SUPFAM" id="SSF48576">
    <property type="entry name" value="Terpenoid synthases"/>
    <property type="match status" value="1"/>
</dbReference>
<dbReference type="AlphaFoldDB" id="A0AAV0N702"/>
<dbReference type="InterPro" id="IPR008949">
    <property type="entry name" value="Isoprenoid_synthase_dom_sf"/>
</dbReference>
<proteinExistence type="predicted"/>
<dbReference type="Pfam" id="PF03936">
    <property type="entry name" value="Terpene_synth_C"/>
    <property type="match status" value="1"/>
</dbReference>
<feature type="domain" description="Terpene synthase metal-binding" evidence="4">
    <location>
        <begin position="1"/>
        <end position="79"/>
    </location>
</feature>
<evidence type="ECO:0000256" key="2">
    <source>
        <dbReference type="ARBA" id="ARBA00022723"/>
    </source>
</evidence>
<keyword evidence="6" id="KW-1185">Reference proteome</keyword>
<evidence type="ECO:0000259" key="4">
    <source>
        <dbReference type="Pfam" id="PF03936"/>
    </source>
</evidence>
<name>A0AAV0N702_9ROSI</name>
<comment type="cofactor">
    <cofactor evidence="1">
        <name>Mg(2+)</name>
        <dbReference type="ChEBI" id="CHEBI:18420"/>
    </cofactor>
</comment>
<evidence type="ECO:0000313" key="5">
    <source>
        <dbReference type="EMBL" id="CAI0454327.1"/>
    </source>
</evidence>
<dbReference type="PANTHER" id="PTHR31225:SF221">
    <property type="entry name" value="(-)-GERMACRENE D SYNTHASE"/>
    <property type="match status" value="1"/>
</dbReference>
<dbReference type="InterPro" id="IPR005630">
    <property type="entry name" value="Terpene_synthase_metal-bd"/>
</dbReference>
<dbReference type="PANTHER" id="PTHR31225">
    <property type="entry name" value="OS04G0344100 PROTEIN-RELATED"/>
    <property type="match status" value="1"/>
</dbReference>
<evidence type="ECO:0000256" key="3">
    <source>
        <dbReference type="ARBA" id="ARBA00023239"/>
    </source>
</evidence>
<keyword evidence="2" id="KW-0479">Metal-binding</keyword>
<dbReference type="Proteomes" id="UP001154282">
    <property type="component" value="Unassembled WGS sequence"/>
</dbReference>
<reference evidence="5" key="1">
    <citation type="submission" date="2022-08" db="EMBL/GenBank/DDBJ databases">
        <authorList>
            <person name="Gutierrez-Valencia J."/>
        </authorList>
    </citation>
    <scope>NUCLEOTIDE SEQUENCE</scope>
</reference>
<accession>A0AAV0N702</accession>
<dbReference type="InterPro" id="IPR050148">
    <property type="entry name" value="Terpene_synthase-like"/>
</dbReference>
<evidence type="ECO:0000313" key="6">
    <source>
        <dbReference type="Proteomes" id="UP001154282"/>
    </source>
</evidence>
<dbReference type="GO" id="GO:0016114">
    <property type="term" value="P:terpenoid biosynthetic process"/>
    <property type="evidence" value="ECO:0007669"/>
    <property type="project" value="InterPro"/>
</dbReference>
<comment type="caution">
    <text evidence="5">The sequence shown here is derived from an EMBL/GenBank/DDBJ whole genome shotgun (WGS) entry which is preliminary data.</text>
</comment>
<evidence type="ECO:0000256" key="1">
    <source>
        <dbReference type="ARBA" id="ARBA00001946"/>
    </source>
</evidence>
<gene>
    <name evidence="5" type="ORF">LITE_LOCUS31924</name>
</gene>
<dbReference type="EMBL" id="CAMGYJ010000008">
    <property type="protein sequence ID" value="CAI0454327.1"/>
    <property type="molecule type" value="Genomic_DNA"/>
</dbReference>
<dbReference type="Gene3D" id="1.10.600.10">
    <property type="entry name" value="Farnesyl Diphosphate Synthase"/>
    <property type="match status" value="1"/>
</dbReference>
<dbReference type="GO" id="GO:0000287">
    <property type="term" value="F:magnesium ion binding"/>
    <property type="evidence" value="ECO:0007669"/>
    <property type="project" value="InterPro"/>
</dbReference>
<sequence length="135" mass="15420">MGAEIATREAFEWVINESNKMVRAGSIIFRLQNDIVSHKFERNRKHAASAVECYVKEHMASEDEAVEFLWTEISKAWKDIAEACQKPTPLLVALTDRVLNFARSISVIYEKEDGYTNSYLLKAHLSSLFVDLIPL</sequence>